<organism evidence="1 2">
    <name type="scientific">Nocardia donostiensis</name>
    <dbReference type="NCBI Taxonomy" id="1538463"/>
    <lineage>
        <taxon>Bacteria</taxon>
        <taxon>Bacillati</taxon>
        <taxon>Actinomycetota</taxon>
        <taxon>Actinomycetes</taxon>
        <taxon>Mycobacteriales</taxon>
        <taxon>Nocardiaceae</taxon>
        <taxon>Nocardia</taxon>
    </lineage>
</organism>
<gene>
    <name evidence="1" type="ORF">B0T46_10195</name>
</gene>
<accession>A0A1W0BKD5</accession>
<dbReference type="EMBL" id="MUMY01000007">
    <property type="protein sequence ID" value="ONM48844.1"/>
    <property type="molecule type" value="Genomic_DNA"/>
</dbReference>
<comment type="caution">
    <text evidence="1">The sequence shown here is derived from an EMBL/GenBank/DDBJ whole genome shotgun (WGS) entry which is preliminary data.</text>
</comment>
<dbReference type="OrthoDB" id="182039at2"/>
<protein>
    <submittedName>
        <fullName evidence="1">Uncharacterized protein</fullName>
    </submittedName>
</protein>
<evidence type="ECO:0000313" key="2">
    <source>
        <dbReference type="Proteomes" id="UP000188836"/>
    </source>
</evidence>
<reference evidence="1 2" key="1">
    <citation type="journal article" date="2016" name="Antonie Van Leeuwenhoek">
        <title>Nocardia donostiensis sp. nov., isolated from human respiratory specimens.</title>
        <authorList>
            <person name="Ercibengoa M."/>
            <person name="Bell M."/>
            <person name="Marimon J.M."/>
            <person name="Humrighouse B."/>
            <person name="Klenk H.P."/>
            <person name="Potter G."/>
            <person name="Perez-Trallero E."/>
        </authorList>
    </citation>
    <scope>NUCLEOTIDE SEQUENCE [LARGE SCALE GENOMIC DNA]</scope>
    <source>
        <strain evidence="1 2">X1655</strain>
    </source>
</reference>
<dbReference type="RefSeq" id="WP_077116324.1">
    <property type="nucleotide sequence ID" value="NZ_MUKP01000004.1"/>
</dbReference>
<name>A0A1W0BKD5_9NOCA</name>
<dbReference type="AlphaFoldDB" id="A0A1W0BKD5"/>
<sequence>MASLGAAQALMDGAGTIVGAQAYRLHRQRFDFSMPIEVEVGVEEWSAVQQRTAGHAGASRLCSRRPRVDSVILLDMAAGRQLLPAMRPVNSR</sequence>
<dbReference type="Proteomes" id="UP000188836">
    <property type="component" value="Unassembled WGS sequence"/>
</dbReference>
<evidence type="ECO:0000313" key="1">
    <source>
        <dbReference type="EMBL" id="ONM48844.1"/>
    </source>
</evidence>
<proteinExistence type="predicted"/>
<keyword evidence="2" id="KW-1185">Reference proteome</keyword>